<organism evidence="2 3">
    <name type="scientific">Candidatus Fervidibacter sacchari</name>
    <dbReference type="NCBI Taxonomy" id="1448929"/>
    <lineage>
        <taxon>Bacteria</taxon>
        <taxon>Candidatus Fervidibacterota</taxon>
        <taxon>Candidatus Fervidibacter</taxon>
    </lineage>
</organism>
<dbReference type="Proteomes" id="UP001204798">
    <property type="component" value="Unassembled WGS sequence"/>
</dbReference>
<protein>
    <recommendedName>
        <fullName evidence="4">DUF3782 domain-containing protein</fullName>
    </recommendedName>
</protein>
<dbReference type="PANTHER" id="PTHR34314:SF6">
    <property type="entry name" value="DUF3782 DOMAIN-CONTAINING PROTEIN"/>
    <property type="match status" value="1"/>
</dbReference>
<reference evidence="2 3" key="1">
    <citation type="submission" date="2022-08" db="EMBL/GenBank/DDBJ databases">
        <title>Bacterial and archaeal communities from various locations to study Microbial Dark Matter (Phase II).</title>
        <authorList>
            <person name="Stepanauskas R."/>
        </authorList>
    </citation>
    <scope>NUCLEOTIDE SEQUENCE [LARGE SCALE GENOMIC DNA]</scope>
    <source>
        <strain evidence="2 3">PD1</strain>
    </source>
</reference>
<dbReference type="EMBL" id="JANUCP010000005">
    <property type="protein sequence ID" value="MCS3920194.1"/>
    <property type="molecule type" value="Genomic_DNA"/>
</dbReference>
<evidence type="ECO:0000313" key="3">
    <source>
        <dbReference type="Proteomes" id="UP001204798"/>
    </source>
</evidence>
<keyword evidence="1" id="KW-0175">Coiled coil</keyword>
<keyword evidence="3" id="KW-1185">Reference proteome</keyword>
<gene>
    <name evidence="2" type="ORF">M2350_002623</name>
</gene>
<dbReference type="SUPFAM" id="SSF52980">
    <property type="entry name" value="Restriction endonuclease-like"/>
    <property type="match status" value="1"/>
</dbReference>
<accession>A0ABT2EQG8</accession>
<sequence>MMPKTLEELRQWLVSELPKWLREHPELRYTLEGVLAETFVRRDEWQNLMKALERLAEGQQELQQTLQEVLRQQAEHSQALRALQEQQAEHSRILQEHSRILQEHTRILQEHTAILREHTQALRALQEQQAEHTRILQEHTQALKALQKQQAEHSRILQEQTRVLQEHTQALRALQEQQAEHSRVLQEHARALQEQAEAIIGMQRRLIEHSEAIRSLQEEQAKHSELLRRLDSKIGALGRRWGLLSEAAFREGMYELLTPYGFRVERFWARDEEGFVFGRPEQIEIDLLVRNETTIAAEIRSSVSKADVWVFLRKVEFLERLLNRKIDRRAIISPFVDDDALEFAQQTGVEVFTAPEELRNV</sequence>
<dbReference type="InterPro" id="IPR024271">
    <property type="entry name" value="DUF3782"/>
</dbReference>
<evidence type="ECO:0000256" key="1">
    <source>
        <dbReference type="SAM" id="Coils"/>
    </source>
</evidence>
<dbReference type="PANTHER" id="PTHR34314">
    <property type="entry name" value="CRENARCHAEAL PROTEIN, PUTATIVE-RELATED"/>
    <property type="match status" value="1"/>
</dbReference>
<evidence type="ECO:0000313" key="2">
    <source>
        <dbReference type="EMBL" id="MCS3920194.1"/>
    </source>
</evidence>
<evidence type="ECO:0008006" key="4">
    <source>
        <dbReference type="Google" id="ProtNLM"/>
    </source>
</evidence>
<comment type="caution">
    <text evidence="2">The sequence shown here is derived from an EMBL/GenBank/DDBJ whole genome shotgun (WGS) entry which is preliminary data.</text>
</comment>
<name>A0ABT2EQG8_9BACT</name>
<proteinExistence type="predicted"/>
<feature type="coiled-coil region" evidence="1">
    <location>
        <begin position="42"/>
        <end position="233"/>
    </location>
</feature>
<dbReference type="Pfam" id="PF12644">
    <property type="entry name" value="DUF3782"/>
    <property type="match status" value="1"/>
</dbReference>
<dbReference type="InterPro" id="IPR012431">
    <property type="entry name" value="PDDEXK_10"/>
</dbReference>
<dbReference type="Pfam" id="PF07788">
    <property type="entry name" value="PDDEXK_10"/>
    <property type="match status" value="1"/>
</dbReference>
<dbReference type="InterPro" id="IPR011335">
    <property type="entry name" value="Restrct_endonuc-II-like"/>
</dbReference>